<organism evidence="2 3">
    <name type="scientific">Exophiala aquamarina CBS 119918</name>
    <dbReference type="NCBI Taxonomy" id="1182545"/>
    <lineage>
        <taxon>Eukaryota</taxon>
        <taxon>Fungi</taxon>
        <taxon>Dikarya</taxon>
        <taxon>Ascomycota</taxon>
        <taxon>Pezizomycotina</taxon>
        <taxon>Eurotiomycetes</taxon>
        <taxon>Chaetothyriomycetidae</taxon>
        <taxon>Chaetothyriales</taxon>
        <taxon>Herpotrichiellaceae</taxon>
        <taxon>Exophiala</taxon>
    </lineage>
</organism>
<dbReference type="Proteomes" id="UP000027920">
    <property type="component" value="Unassembled WGS sequence"/>
</dbReference>
<evidence type="ECO:0000313" key="2">
    <source>
        <dbReference type="EMBL" id="KEF61662.1"/>
    </source>
</evidence>
<feature type="compositionally biased region" description="Basic and acidic residues" evidence="1">
    <location>
        <begin position="640"/>
        <end position="659"/>
    </location>
</feature>
<name>A0A072PPJ1_9EURO</name>
<dbReference type="VEuPathDB" id="FungiDB:A1O9_03230"/>
<evidence type="ECO:0000256" key="1">
    <source>
        <dbReference type="SAM" id="MobiDB-lite"/>
    </source>
</evidence>
<sequence>MTTIIITISDSITAESCPLGSHRATEDHLVDDDDHVPSKCLEATTIAQQPRGLSKGFAQQSIDGTLCASDTPDSGYGSIYSSQKSSPDDSQYRIELNSNRPIFRKKSTLRVFNTEIPDLIVSRFLDQKELFTEPSACADVESAKPYIRVMCDESIKKKVREYFIQARVKEEFQRAEDNVPPLDVIVDGRPMSICATTGIDIYADGDQLYGVACTLCGKWIKATIGTQDRIATIGGVIEVINKDGARHNSDADALSTSSDEEVEDEEESNFELILDDNEKATKLTTDQRSVQHRFTIKGVKKLHNIEEWSRIGHVITVVIQWVLFWPGALIAELHIVCTCSIRRSLLAGSPSFVLTNPGTKFVEMYTVALNCEFSFGDSGTWVIGESDNKLYGHVTGKDVFGDAYVMPIEAIFDDIAMQMDCKLVSIPENDDARDLDHPRSETEPELSGTERPHKDRAQLDPDDIFSARPRGVLIPLRPDTPDRHWNTVSNLGALSLSVVGNDERPGADPKQTQIESASGSERSTLNGGSTSRVRLKGGSLRPERLMSTANVVSDMGALESPKTQLFPPRNYEEARKESQHEEEKENESAKGGRDRTRIRRGSIEALNQRLWKISKERQRKSLVEDRGLKRAMGLRKKALKAREERQGEEGPAGETRRVI</sequence>
<dbReference type="EMBL" id="AMGV01000002">
    <property type="protein sequence ID" value="KEF61662.1"/>
    <property type="molecule type" value="Genomic_DNA"/>
</dbReference>
<dbReference type="GeneID" id="25278168"/>
<evidence type="ECO:0000313" key="3">
    <source>
        <dbReference type="Proteomes" id="UP000027920"/>
    </source>
</evidence>
<accession>A0A072PPJ1</accession>
<proteinExistence type="predicted"/>
<dbReference type="STRING" id="1182545.A0A072PPJ1"/>
<comment type="caution">
    <text evidence="2">The sequence shown here is derived from an EMBL/GenBank/DDBJ whole genome shotgun (WGS) entry which is preliminary data.</text>
</comment>
<feature type="compositionally biased region" description="Basic and acidic residues" evidence="1">
    <location>
        <begin position="570"/>
        <end position="595"/>
    </location>
</feature>
<feature type="region of interest" description="Disordered" evidence="1">
    <location>
        <begin position="429"/>
        <end position="464"/>
    </location>
</feature>
<dbReference type="HOGENOM" id="CLU_416206_0_0_1"/>
<feature type="compositionally biased region" description="Polar residues" evidence="1">
    <location>
        <begin position="510"/>
        <end position="532"/>
    </location>
</feature>
<feature type="region of interest" description="Disordered" evidence="1">
    <location>
        <begin position="499"/>
        <end position="601"/>
    </location>
</feature>
<dbReference type="AlphaFoldDB" id="A0A072PPJ1"/>
<keyword evidence="3" id="KW-1185">Reference proteome</keyword>
<dbReference type="RefSeq" id="XP_013264252.1">
    <property type="nucleotide sequence ID" value="XM_013408798.1"/>
</dbReference>
<protein>
    <submittedName>
        <fullName evidence="2">Uncharacterized protein</fullName>
    </submittedName>
</protein>
<gene>
    <name evidence="2" type="ORF">A1O9_03230</name>
</gene>
<dbReference type="OrthoDB" id="5865767at2759"/>
<reference evidence="2 3" key="1">
    <citation type="submission" date="2013-03" db="EMBL/GenBank/DDBJ databases">
        <title>The Genome Sequence of Exophiala aquamarina CBS 119918.</title>
        <authorList>
            <consortium name="The Broad Institute Genomics Platform"/>
            <person name="Cuomo C."/>
            <person name="de Hoog S."/>
            <person name="Gorbushina A."/>
            <person name="Walker B."/>
            <person name="Young S.K."/>
            <person name="Zeng Q."/>
            <person name="Gargeya S."/>
            <person name="Fitzgerald M."/>
            <person name="Haas B."/>
            <person name="Abouelleil A."/>
            <person name="Allen A.W."/>
            <person name="Alvarado L."/>
            <person name="Arachchi H.M."/>
            <person name="Berlin A.M."/>
            <person name="Chapman S.B."/>
            <person name="Gainer-Dewar J."/>
            <person name="Goldberg J."/>
            <person name="Griggs A."/>
            <person name="Gujja S."/>
            <person name="Hansen M."/>
            <person name="Howarth C."/>
            <person name="Imamovic A."/>
            <person name="Ireland A."/>
            <person name="Larimer J."/>
            <person name="McCowan C."/>
            <person name="Murphy C."/>
            <person name="Pearson M."/>
            <person name="Poon T.W."/>
            <person name="Priest M."/>
            <person name="Roberts A."/>
            <person name="Saif S."/>
            <person name="Shea T."/>
            <person name="Sisk P."/>
            <person name="Sykes S."/>
            <person name="Wortman J."/>
            <person name="Nusbaum C."/>
            <person name="Birren B."/>
        </authorList>
    </citation>
    <scope>NUCLEOTIDE SEQUENCE [LARGE SCALE GENOMIC DNA]</scope>
    <source>
        <strain evidence="2 3">CBS 119918</strain>
    </source>
</reference>
<feature type="compositionally biased region" description="Basic and acidic residues" evidence="1">
    <location>
        <begin position="430"/>
        <end position="459"/>
    </location>
</feature>
<feature type="region of interest" description="Disordered" evidence="1">
    <location>
        <begin position="634"/>
        <end position="659"/>
    </location>
</feature>
<feature type="region of interest" description="Disordered" evidence="1">
    <location>
        <begin position="247"/>
        <end position="266"/>
    </location>
</feature>